<comment type="caution">
    <text evidence="10">The sequence shown here is derived from an EMBL/GenBank/DDBJ whole genome shotgun (WGS) entry which is preliminary data.</text>
</comment>
<evidence type="ECO:0000256" key="5">
    <source>
        <dbReference type="ARBA" id="ARBA00022692"/>
    </source>
</evidence>
<dbReference type="GO" id="GO:0005886">
    <property type="term" value="C:plasma membrane"/>
    <property type="evidence" value="ECO:0007669"/>
    <property type="project" value="UniProtKB-SubCell"/>
</dbReference>
<evidence type="ECO:0000256" key="1">
    <source>
        <dbReference type="ARBA" id="ARBA00004429"/>
    </source>
</evidence>
<comment type="subcellular location">
    <subcellularLocation>
        <location evidence="1">Cell inner membrane</location>
        <topology evidence="1">Multi-pass membrane protein</topology>
    </subcellularLocation>
    <subcellularLocation>
        <location evidence="8">Cell membrane</location>
        <topology evidence="8">Multi-pass membrane protein</topology>
    </subcellularLocation>
</comment>
<feature type="transmembrane region" description="Helical" evidence="8">
    <location>
        <begin position="193"/>
        <end position="214"/>
    </location>
</feature>
<dbReference type="CDD" id="cd06261">
    <property type="entry name" value="TM_PBP2"/>
    <property type="match status" value="1"/>
</dbReference>
<dbReference type="GO" id="GO:0055085">
    <property type="term" value="P:transmembrane transport"/>
    <property type="evidence" value="ECO:0007669"/>
    <property type="project" value="InterPro"/>
</dbReference>
<dbReference type="InterPro" id="IPR035906">
    <property type="entry name" value="MetI-like_sf"/>
</dbReference>
<reference evidence="10 11" key="1">
    <citation type="submission" date="2018-11" db="EMBL/GenBank/DDBJ databases">
        <title>Trebonia kvetii gen.nov., sp.nov., a novel acidophilic actinobacterium, and proposal of the new actinobacterial family Treboniaceae fam. nov.</title>
        <authorList>
            <person name="Rapoport D."/>
            <person name="Sagova-Mareckova M."/>
            <person name="Sedlacek I."/>
            <person name="Provaznik J."/>
            <person name="Kralova S."/>
            <person name="Pavlinic D."/>
            <person name="Benes V."/>
            <person name="Kopecky J."/>
        </authorList>
    </citation>
    <scope>NUCLEOTIDE SEQUENCE [LARGE SCALE GENOMIC DNA]</scope>
    <source>
        <strain evidence="10 11">15Tr583</strain>
    </source>
</reference>
<dbReference type="PANTHER" id="PTHR43357:SF4">
    <property type="entry name" value="INNER MEMBRANE ABC TRANSPORTER PERMEASE PROTEIN YDCV"/>
    <property type="match status" value="1"/>
</dbReference>
<keyword evidence="6 8" id="KW-1133">Transmembrane helix</keyword>
<feature type="transmembrane region" description="Helical" evidence="8">
    <location>
        <begin position="108"/>
        <end position="128"/>
    </location>
</feature>
<keyword evidence="7 8" id="KW-0472">Membrane</keyword>
<dbReference type="Proteomes" id="UP000460272">
    <property type="component" value="Unassembled WGS sequence"/>
</dbReference>
<dbReference type="Gene3D" id="1.10.3720.10">
    <property type="entry name" value="MetI-like"/>
    <property type="match status" value="1"/>
</dbReference>
<dbReference type="PROSITE" id="PS50928">
    <property type="entry name" value="ABC_TM1"/>
    <property type="match status" value="1"/>
</dbReference>
<keyword evidence="11" id="KW-1185">Reference proteome</keyword>
<evidence type="ECO:0000256" key="3">
    <source>
        <dbReference type="ARBA" id="ARBA00022475"/>
    </source>
</evidence>
<feature type="transmembrane region" description="Helical" evidence="8">
    <location>
        <begin position="234"/>
        <end position="257"/>
    </location>
</feature>
<evidence type="ECO:0000313" key="10">
    <source>
        <dbReference type="EMBL" id="TVZ05186.1"/>
    </source>
</evidence>
<dbReference type="PANTHER" id="PTHR43357">
    <property type="entry name" value="INNER MEMBRANE ABC TRANSPORTER PERMEASE PROTEIN YDCV"/>
    <property type="match status" value="1"/>
</dbReference>
<evidence type="ECO:0000256" key="4">
    <source>
        <dbReference type="ARBA" id="ARBA00022519"/>
    </source>
</evidence>
<feature type="transmembrane region" description="Helical" evidence="8">
    <location>
        <begin position="134"/>
        <end position="155"/>
    </location>
</feature>
<evidence type="ECO:0000256" key="2">
    <source>
        <dbReference type="ARBA" id="ARBA00022448"/>
    </source>
</evidence>
<keyword evidence="3" id="KW-1003">Cell membrane</keyword>
<evidence type="ECO:0000256" key="6">
    <source>
        <dbReference type="ARBA" id="ARBA00022989"/>
    </source>
</evidence>
<proteinExistence type="inferred from homology"/>
<dbReference type="EMBL" id="RPFW01000002">
    <property type="protein sequence ID" value="TVZ05186.1"/>
    <property type="molecule type" value="Genomic_DNA"/>
</dbReference>
<organism evidence="10 11">
    <name type="scientific">Trebonia kvetii</name>
    <dbReference type="NCBI Taxonomy" id="2480626"/>
    <lineage>
        <taxon>Bacteria</taxon>
        <taxon>Bacillati</taxon>
        <taxon>Actinomycetota</taxon>
        <taxon>Actinomycetes</taxon>
        <taxon>Streptosporangiales</taxon>
        <taxon>Treboniaceae</taxon>
        <taxon>Trebonia</taxon>
    </lineage>
</organism>
<name>A0A6P2C402_9ACTN</name>
<feature type="transmembrane region" description="Helical" evidence="8">
    <location>
        <begin position="27"/>
        <end position="48"/>
    </location>
</feature>
<comment type="similarity">
    <text evidence="8">Belongs to the binding-protein-dependent transport system permease family.</text>
</comment>
<dbReference type="InterPro" id="IPR000515">
    <property type="entry name" value="MetI-like"/>
</dbReference>
<keyword evidence="2 8" id="KW-0813">Transport</keyword>
<accession>A0A6P2C402</accession>
<evidence type="ECO:0000313" key="11">
    <source>
        <dbReference type="Proteomes" id="UP000460272"/>
    </source>
</evidence>
<keyword evidence="4" id="KW-0997">Cell inner membrane</keyword>
<feature type="transmembrane region" description="Helical" evidence="8">
    <location>
        <begin position="77"/>
        <end position="96"/>
    </location>
</feature>
<dbReference type="AlphaFoldDB" id="A0A6P2C402"/>
<dbReference type="Pfam" id="PF00528">
    <property type="entry name" value="BPD_transp_1"/>
    <property type="match status" value="1"/>
</dbReference>
<gene>
    <name evidence="10" type="ORF">EAS64_11375</name>
</gene>
<dbReference type="OrthoDB" id="5622164at2"/>
<evidence type="ECO:0000259" key="9">
    <source>
        <dbReference type="PROSITE" id="PS50928"/>
    </source>
</evidence>
<sequence>MAAVATERTPAPAPVAAARPRRRSVPVWRWVVMLIAAVYFLLPLFAALRFAGIKAFGTVFTAAGFGSSLWLSVRLAAVTWLVTMVLMIPTTVYIHLRLPGLRRLLEGITILPIVIPPVVLIIGVLQVMPLGLRATVWMLPLEYVILAMPFAYRAIDAGLRAIDIKTLTEAAGSLGAGWLTTLWRVILPNLRTAVLSATILIVALVLGEFTMASLDLQQTFPVWIVLFDQLDAQMSVAASIFALLITWLLLMLITVVATRQSRRTGGGEVTLFTVAPRETIGN</sequence>
<keyword evidence="5 8" id="KW-0812">Transmembrane</keyword>
<evidence type="ECO:0000256" key="7">
    <source>
        <dbReference type="ARBA" id="ARBA00023136"/>
    </source>
</evidence>
<evidence type="ECO:0000256" key="8">
    <source>
        <dbReference type="RuleBase" id="RU363032"/>
    </source>
</evidence>
<dbReference type="SUPFAM" id="SSF161098">
    <property type="entry name" value="MetI-like"/>
    <property type="match status" value="1"/>
</dbReference>
<feature type="domain" description="ABC transmembrane type-1" evidence="9">
    <location>
        <begin position="69"/>
        <end position="253"/>
    </location>
</feature>
<dbReference type="RefSeq" id="WP_145852889.1">
    <property type="nucleotide sequence ID" value="NZ_RPFW01000002.1"/>
</dbReference>
<protein>
    <submittedName>
        <fullName evidence="10">ABC transporter permease subunit</fullName>
    </submittedName>
</protein>